<feature type="region of interest" description="Disordered" evidence="5">
    <location>
        <begin position="182"/>
        <end position="213"/>
    </location>
</feature>
<sequence>MGFGFEQKVMDGNGGIADIASYHSGNSDYLDHLDPDPIRIPTMCESFAHEKNKGCDSSLGITLEKKKRKNKGQPHVVDRIQVLKMVLGKRRGVGRLSKSQSTTRYTQTQVPTQQSLEKIQRLERLIIELQNQVQHISTKLPVEHCLPPDNKKEELIRKHGNMHSTRPSQHHMSHILGNGSVSSSQPLTSHSNIHGSQYQGQMSMPPPSQQPSSTPYYPNMYNSASQQLPPTPYQYPYMYGAPSQQPLPLYHYPNTYGFPLQQPMPPHQNPNTYGLPLQQPTPPYHNPNTYGLPLQQPTPPYHNANTYGPPLQQPMPSDHNPNTYAPPYSLENLRAKLKHFSTMNNFKKRALRAIAHELLSVEEIRNMQIRFHFMDTTRRGRINLDELRIGMHELEDHIPEAGVDMIMEAGDLNKDGYMDYGEFAIISFYLTKMHTKDEFIDKAFKYFDYLECGSIGISELRIGLTNVVEEKDIEEVIEAIMQEVDTDKDGRISYDEFAAMMKMDPC</sequence>
<evidence type="ECO:0000256" key="2">
    <source>
        <dbReference type="ARBA" id="ARBA00022737"/>
    </source>
</evidence>
<proteinExistence type="predicted"/>
<evidence type="ECO:0000313" key="8">
    <source>
        <dbReference type="Proteomes" id="UP000525078"/>
    </source>
</evidence>
<dbReference type="AlphaFoldDB" id="A0A7J6EWP5"/>
<dbReference type="InterPro" id="IPR018247">
    <property type="entry name" value="EF_Hand_1_Ca_BS"/>
</dbReference>
<dbReference type="SUPFAM" id="SSF47473">
    <property type="entry name" value="EF-hand"/>
    <property type="match status" value="1"/>
</dbReference>
<name>A0A7J6EWP5_CANSA</name>
<evidence type="ECO:0000256" key="3">
    <source>
        <dbReference type="ARBA" id="ARBA00022837"/>
    </source>
</evidence>
<dbReference type="Gene3D" id="1.10.238.10">
    <property type="entry name" value="EF-hand"/>
    <property type="match status" value="1"/>
</dbReference>
<evidence type="ECO:0000256" key="4">
    <source>
        <dbReference type="SAM" id="Coils"/>
    </source>
</evidence>
<dbReference type="PROSITE" id="PS00018">
    <property type="entry name" value="EF_HAND_1"/>
    <property type="match status" value="2"/>
</dbReference>
<dbReference type="PROSITE" id="PS50222">
    <property type="entry name" value="EF_HAND_2"/>
    <property type="match status" value="2"/>
</dbReference>
<dbReference type="Proteomes" id="UP000525078">
    <property type="component" value="Unassembled WGS sequence"/>
</dbReference>
<feature type="domain" description="EF-hand" evidence="6">
    <location>
        <begin position="362"/>
        <end position="397"/>
    </location>
</feature>
<organism evidence="7 8">
    <name type="scientific">Cannabis sativa</name>
    <name type="common">Hemp</name>
    <name type="synonym">Marijuana</name>
    <dbReference type="NCBI Taxonomy" id="3483"/>
    <lineage>
        <taxon>Eukaryota</taxon>
        <taxon>Viridiplantae</taxon>
        <taxon>Streptophyta</taxon>
        <taxon>Embryophyta</taxon>
        <taxon>Tracheophyta</taxon>
        <taxon>Spermatophyta</taxon>
        <taxon>Magnoliopsida</taxon>
        <taxon>eudicotyledons</taxon>
        <taxon>Gunneridae</taxon>
        <taxon>Pentapetalae</taxon>
        <taxon>rosids</taxon>
        <taxon>fabids</taxon>
        <taxon>Rosales</taxon>
        <taxon>Cannabaceae</taxon>
        <taxon>Cannabis</taxon>
    </lineage>
</organism>
<keyword evidence="2" id="KW-0677">Repeat</keyword>
<gene>
    <name evidence="7" type="ORF">F8388_022498</name>
</gene>
<evidence type="ECO:0000256" key="5">
    <source>
        <dbReference type="SAM" id="MobiDB-lite"/>
    </source>
</evidence>
<dbReference type="GO" id="GO:0005509">
    <property type="term" value="F:calcium ion binding"/>
    <property type="evidence" value="ECO:0007669"/>
    <property type="project" value="InterPro"/>
</dbReference>
<dbReference type="SMART" id="SM00054">
    <property type="entry name" value="EFh"/>
    <property type="match status" value="3"/>
</dbReference>
<evidence type="ECO:0000313" key="7">
    <source>
        <dbReference type="EMBL" id="KAF4362841.1"/>
    </source>
</evidence>
<dbReference type="EMBL" id="JAATIP010000181">
    <property type="protein sequence ID" value="KAF4362841.1"/>
    <property type="molecule type" value="Genomic_DNA"/>
</dbReference>
<feature type="compositionally biased region" description="Polar residues" evidence="5">
    <location>
        <begin position="182"/>
        <end position="195"/>
    </location>
</feature>
<evidence type="ECO:0000256" key="1">
    <source>
        <dbReference type="ARBA" id="ARBA00022723"/>
    </source>
</evidence>
<keyword evidence="4" id="KW-0175">Coiled coil</keyword>
<protein>
    <recommendedName>
        <fullName evidence="6">EF-hand domain-containing protein</fullName>
    </recommendedName>
</protein>
<dbReference type="Pfam" id="PF13499">
    <property type="entry name" value="EF-hand_7"/>
    <property type="match status" value="2"/>
</dbReference>
<reference evidence="7 8" key="1">
    <citation type="journal article" date="2020" name="bioRxiv">
        <title>Sequence and annotation of 42 cannabis genomes reveals extensive copy number variation in cannabinoid synthesis and pathogen resistance genes.</title>
        <authorList>
            <person name="Mckernan K.J."/>
            <person name="Helbert Y."/>
            <person name="Kane L.T."/>
            <person name="Ebling H."/>
            <person name="Zhang L."/>
            <person name="Liu B."/>
            <person name="Eaton Z."/>
            <person name="Mclaughlin S."/>
            <person name="Kingan S."/>
            <person name="Baybayan P."/>
            <person name="Concepcion G."/>
            <person name="Jordan M."/>
            <person name="Riva A."/>
            <person name="Barbazuk W."/>
            <person name="Harkins T."/>
        </authorList>
    </citation>
    <scope>NUCLEOTIDE SEQUENCE [LARGE SCALE GENOMIC DNA]</scope>
    <source>
        <strain evidence="8">cv. Jamaican Lion 4</strain>
        <tissue evidence="7">Leaf</tissue>
    </source>
</reference>
<feature type="coiled-coil region" evidence="4">
    <location>
        <begin position="112"/>
        <end position="139"/>
    </location>
</feature>
<dbReference type="FunFam" id="1.10.238.10:FF:000003">
    <property type="entry name" value="Calmodulin A"/>
    <property type="match status" value="1"/>
</dbReference>
<keyword evidence="3" id="KW-0106">Calcium</keyword>
<evidence type="ECO:0000259" key="6">
    <source>
        <dbReference type="PROSITE" id="PS50222"/>
    </source>
</evidence>
<feature type="domain" description="EF-hand" evidence="6">
    <location>
        <begin position="472"/>
        <end position="506"/>
    </location>
</feature>
<dbReference type="InterPro" id="IPR002048">
    <property type="entry name" value="EF_hand_dom"/>
</dbReference>
<feature type="non-terminal residue" evidence="7">
    <location>
        <position position="1"/>
    </location>
</feature>
<dbReference type="CDD" id="cd00051">
    <property type="entry name" value="EFh"/>
    <property type="match status" value="1"/>
</dbReference>
<dbReference type="InterPro" id="IPR011992">
    <property type="entry name" value="EF-hand-dom_pair"/>
</dbReference>
<accession>A0A7J6EWP5</accession>
<comment type="caution">
    <text evidence="7">The sequence shown here is derived from an EMBL/GenBank/DDBJ whole genome shotgun (WGS) entry which is preliminary data.</text>
</comment>
<dbReference type="PANTHER" id="PTHR45942">
    <property type="entry name" value="PROTEIN PHOSPATASE 3 REGULATORY SUBUNIT B ALPHA ISOFORM TYPE 1"/>
    <property type="match status" value="1"/>
</dbReference>
<keyword evidence="1" id="KW-0479">Metal-binding</keyword>